<keyword evidence="8" id="KW-1185">Reference proteome</keyword>
<dbReference type="AlphaFoldDB" id="A0A9Q5JIT5"/>
<evidence type="ECO:0000256" key="6">
    <source>
        <dbReference type="SAM" id="Phobius"/>
    </source>
</evidence>
<keyword evidence="4 6" id="KW-1133">Transmembrane helix</keyword>
<dbReference type="GO" id="GO:0005886">
    <property type="term" value="C:plasma membrane"/>
    <property type="evidence" value="ECO:0007669"/>
    <property type="project" value="UniProtKB-SubCell"/>
</dbReference>
<evidence type="ECO:0000256" key="4">
    <source>
        <dbReference type="ARBA" id="ARBA00022989"/>
    </source>
</evidence>
<dbReference type="EMBL" id="MKIQ01000001">
    <property type="protein sequence ID" value="OFI48014.1"/>
    <property type="molecule type" value="Genomic_DNA"/>
</dbReference>
<feature type="transmembrane region" description="Helical" evidence="6">
    <location>
        <begin position="56"/>
        <end position="78"/>
    </location>
</feature>
<keyword evidence="5 6" id="KW-0472">Membrane</keyword>
<comment type="subcellular location">
    <subcellularLocation>
        <location evidence="1">Cell membrane</location>
        <topology evidence="1">Multi-pass membrane protein</topology>
    </subcellularLocation>
</comment>
<evidence type="ECO:0000256" key="5">
    <source>
        <dbReference type="ARBA" id="ARBA00023136"/>
    </source>
</evidence>
<protein>
    <recommendedName>
        <fullName evidence="9">MFS transporter</fullName>
    </recommendedName>
</protein>
<evidence type="ECO:0000313" key="7">
    <source>
        <dbReference type="EMBL" id="OFI48014.1"/>
    </source>
</evidence>
<reference evidence="8" key="1">
    <citation type="submission" date="2016-09" db="EMBL/GenBank/DDBJ databases">
        <title>Draft genome sequence of a novel species of the family Streptococcaceae isolated from flowers.</title>
        <authorList>
            <person name="Chuah L.-O."/>
            <person name="Yap K.-P."/>
            <person name="Thong K.L."/>
            <person name="Liong M.T."/>
            <person name="Ahmad R."/>
            <person name="Rusul G."/>
        </authorList>
    </citation>
    <scope>NUCLEOTIDE SEQUENCE [LARGE SCALE GENOMIC DNA]</scope>
    <source>
        <strain evidence="8">HibF3</strain>
    </source>
</reference>
<evidence type="ECO:0000313" key="8">
    <source>
        <dbReference type="Proteomes" id="UP000177273"/>
    </source>
</evidence>
<keyword evidence="3 6" id="KW-0812">Transmembrane</keyword>
<organism evidence="7 8">
    <name type="scientific">Floricoccus penangensis</name>
    <dbReference type="NCBI Taxonomy" id="1859475"/>
    <lineage>
        <taxon>Bacteria</taxon>
        <taxon>Bacillati</taxon>
        <taxon>Bacillota</taxon>
        <taxon>Bacilli</taxon>
        <taxon>Lactobacillales</taxon>
        <taxon>Streptococcaceae</taxon>
        <taxon>Floricoccus</taxon>
    </lineage>
</organism>
<keyword evidence="2" id="KW-1003">Cell membrane</keyword>
<dbReference type="PANTHER" id="PTHR23513">
    <property type="entry name" value="INTEGRAL MEMBRANE EFFLUX PROTEIN-RELATED"/>
    <property type="match status" value="1"/>
</dbReference>
<feature type="transmembrane region" description="Helical" evidence="6">
    <location>
        <begin position="164"/>
        <end position="197"/>
    </location>
</feature>
<evidence type="ECO:0000256" key="2">
    <source>
        <dbReference type="ARBA" id="ARBA00022475"/>
    </source>
</evidence>
<name>A0A9Q5JIT5_9LACT</name>
<dbReference type="SUPFAM" id="SSF103473">
    <property type="entry name" value="MFS general substrate transporter"/>
    <property type="match status" value="1"/>
</dbReference>
<dbReference type="Gene3D" id="1.20.1250.20">
    <property type="entry name" value="MFS general substrate transporter like domains"/>
    <property type="match status" value="1"/>
</dbReference>
<accession>A0A9Q5JIT5</accession>
<sequence>MLHKLKRETLFRRINVFKNNKLYYQWRSLEWISMLGDSFYYIALLSYASNLSNPKIAIMIISISEIFPRVFEVFLGVLADSTRQRTKRFFQSGIFRGFCYLLIGIIMLKSNSIIGILIIGILNALSDLFGSYVELCISPFIKLIVDEDDLEKSLAINSFFHNFIYMFANLIGAALLGVLGIQLLAFFNALTFFFVAFGVKAISSKLI</sequence>
<dbReference type="InterPro" id="IPR036259">
    <property type="entry name" value="MFS_trans_sf"/>
</dbReference>
<dbReference type="PANTHER" id="PTHR23513:SF6">
    <property type="entry name" value="MAJOR FACILITATOR SUPERFAMILY ASSOCIATED DOMAIN-CONTAINING PROTEIN"/>
    <property type="match status" value="1"/>
</dbReference>
<gene>
    <name evidence="7" type="ORF">BG262_00495</name>
</gene>
<evidence type="ECO:0008006" key="9">
    <source>
        <dbReference type="Google" id="ProtNLM"/>
    </source>
</evidence>
<feature type="transmembrane region" description="Helical" evidence="6">
    <location>
        <begin position="31"/>
        <end position="50"/>
    </location>
</feature>
<evidence type="ECO:0000256" key="3">
    <source>
        <dbReference type="ARBA" id="ARBA00022692"/>
    </source>
</evidence>
<comment type="caution">
    <text evidence="7">The sequence shown here is derived from an EMBL/GenBank/DDBJ whole genome shotgun (WGS) entry which is preliminary data.</text>
</comment>
<evidence type="ECO:0000256" key="1">
    <source>
        <dbReference type="ARBA" id="ARBA00004651"/>
    </source>
</evidence>
<dbReference type="Proteomes" id="UP000177273">
    <property type="component" value="Unassembled WGS sequence"/>
</dbReference>
<proteinExistence type="predicted"/>
<feature type="transmembrane region" description="Helical" evidence="6">
    <location>
        <begin position="98"/>
        <end position="122"/>
    </location>
</feature>